<gene>
    <name evidence="2" type="primary">LOC123117394</name>
</gene>
<dbReference type="Gramene" id="TraesSYM7B03G04026810.1">
    <property type="protein sequence ID" value="TraesSYM7B03G04026810.1.CDS1"/>
    <property type="gene ID" value="TraesSYM7B03G04026810"/>
</dbReference>
<protein>
    <recommendedName>
        <fullName evidence="1">DUF1618 domain-containing protein</fullName>
    </recommendedName>
</protein>
<keyword evidence="3" id="KW-1185">Reference proteome</keyword>
<dbReference type="PANTHER" id="PTHR33086:SF94">
    <property type="entry name" value="EXPRESSED PROTEIN"/>
    <property type="match status" value="1"/>
</dbReference>
<sequence>MSSSRRINRVVLRKHVPIFDAEEKEQENAILARATKDWAGVKDGSWILDHFSLDAHLVEPPELSTLYLRAKIEARERGIKCIFESMADNFLLMTLLLGDSDYGLVYDGAKNTLSLLPRVPGANTNYFMACLMEPTVFPVPFELLERPAVLPRKDGSYDLLNVGFFWEKYDGGWQRSRRGILFRWSSRGPAEWKKQKARLSPQTRLPREHPERPLHEADVVFTFKGKVFWADLLHGAIVCDMISAGTRDDDHVELDFIHLPEECQGRDFWNRCPNPKEHRTMGPVRDSIKFISIVTADGETPRDNTRPADVVLRSWTLAPDLRSWTRDDDMELPLTQLLESEAYKRQGLPAAVPQHPYLKADEEGVLYLSLGDYYVDKRRRPRLCMKVEYVISINMRRKTLLSHSHIKDGFTLPKGKMNRLL</sequence>
<dbReference type="Gramene" id="TraesRN5B0101138700.1">
    <property type="protein sequence ID" value="TraesRN5B0101138700.1"/>
    <property type="gene ID" value="TraesRN5B0101138700"/>
</dbReference>
<dbReference type="PANTHER" id="PTHR33086">
    <property type="entry name" value="OS05G0468200 PROTEIN-RELATED"/>
    <property type="match status" value="1"/>
</dbReference>
<reference evidence="2" key="1">
    <citation type="submission" date="2018-08" db="EMBL/GenBank/DDBJ databases">
        <authorList>
            <person name="Rossello M."/>
        </authorList>
    </citation>
    <scope>NUCLEOTIDE SEQUENCE [LARGE SCALE GENOMIC DNA]</scope>
    <source>
        <strain evidence="2">cv. Chinese Spring</strain>
    </source>
</reference>
<dbReference type="Gramene" id="TraesJUL5B03G03013890.1">
    <property type="protein sequence ID" value="TraesJUL5B03G03013890.1.CDS1"/>
    <property type="gene ID" value="TraesJUL5B03G03013890"/>
</dbReference>
<dbReference type="Gramene" id="TraesCAD_scaffold_005328_01G000400.1">
    <property type="protein sequence ID" value="TraesCAD_scaffold_005328_01G000400.1"/>
    <property type="gene ID" value="TraesCAD_scaffold_005328_01G000400"/>
</dbReference>
<dbReference type="GeneID" id="123117394"/>
<dbReference type="Gramene" id="TraesNOR5B03G03021220.1">
    <property type="protein sequence ID" value="TraesNOR5B03G03021220.1.CDS1"/>
    <property type="gene ID" value="TraesNOR5B03G03021220"/>
</dbReference>
<dbReference type="Gramene" id="TraesWEE_scaffold_028041_01G000200.1">
    <property type="protein sequence ID" value="TraesWEE_scaffold_028041_01G000200.1"/>
    <property type="gene ID" value="TraesWEE_scaffold_028041_01G000200"/>
</dbReference>
<dbReference type="Gramene" id="TraesCS5B02G477100.1">
    <property type="protein sequence ID" value="TraesCS5B02G477100.1.cds1"/>
    <property type="gene ID" value="TraesCS5B02G477100"/>
</dbReference>
<dbReference type="RefSeq" id="XP_044394098.1">
    <property type="nucleotide sequence ID" value="XM_044538163.1"/>
</dbReference>
<accession>A0A3B6LUQ8</accession>
<dbReference type="Gramene" id="TraesCS5B03G1165200.1">
    <property type="protein sequence ID" value="TraesCS5B03G1165200.1.CDS1"/>
    <property type="gene ID" value="TraesCS5B03G1165200"/>
</dbReference>
<dbReference type="Gramene" id="TraesROB_scaffold_008998_01G000400.1">
    <property type="protein sequence ID" value="TraesROB_scaffold_008998_01G000400.1"/>
    <property type="gene ID" value="TraesROB_scaffold_008998_01G000400"/>
</dbReference>
<dbReference type="Gramene" id="TraesMAC5B03G02990770.1">
    <property type="protein sequence ID" value="TraesMAC5B03G02990770.1.CDS1"/>
    <property type="gene ID" value="TraesMAC5B03G02990770"/>
</dbReference>
<proteinExistence type="predicted"/>
<dbReference type="Gramene" id="TraesLDM5B03G02996280.1">
    <property type="protein sequence ID" value="TraesLDM5B03G02996280.1.CDS1"/>
    <property type="gene ID" value="TraesLDM5B03G02996280"/>
</dbReference>
<dbReference type="Proteomes" id="UP000019116">
    <property type="component" value="Chromosome 5B"/>
</dbReference>
<name>A0A3B6LUQ8_WHEAT</name>
<dbReference type="Gramene" id="TraesCLE_scaffold_037176_01G000400.1">
    <property type="protein sequence ID" value="TraesCLE_scaffold_037176_01G000400.1"/>
    <property type="gene ID" value="TraesCLE_scaffold_037176_01G000400"/>
</dbReference>
<evidence type="ECO:0000313" key="2">
    <source>
        <dbReference type="EnsemblPlants" id="TraesCS5B02G477100.1.cds1"/>
    </source>
</evidence>
<dbReference type="AlphaFoldDB" id="A0A3B6LUQ8"/>
<dbReference type="Gramene" id="TraesARI7B03G04312680.1">
    <property type="protein sequence ID" value="TraesARI7B03G04312680.1.CDS1"/>
    <property type="gene ID" value="TraesARI7B03G04312680"/>
</dbReference>
<evidence type="ECO:0000259" key="1">
    <source>
        <dbReference type="Pfam" id="PF07762"/>
    </source>
</evidence>
<dbReference type="EnsemblPlants" id="TraesCS5B02G477100.1">
    <property type="protein sequence ID" value="TraesCS5B02G477100.1.cds1"/>
    <property type="gene ID" value="TraesCS5B02G477100"/>
</dbReference>
<dbReference type="Pfam" id="PF07762">
    <property type="entry name" value="DUF1618"/>
    <property type="match status" value="1"/>
</dbReference>
<reference evidence="2" key="2">
    <citation type="submission" date="2018-10" db="UniProtKB">
        <authorList>
            <consortium name="EnsemblPlants"/>
        </authorList>
    </citation>
    <scope>IDENTIFICATION</scope>
</reference>
<dbReference type="OrthoDB" id="678833at2759"/>
<organism evidence="2">
    <name type="scientific">Triticum aestivum</name>
    <name type="common">Wheat</name>
    <dbReference type="NCBI Taxonomy" id="4565"/>
    <lineage>
        <taxon>Eukaryota</taxon>
        <taxon>Viridiplantae</taxon>
        <taxon>Streptophyta</taxon>
        <taxon>Embryophyta</taxon>
        <taxon>Tracheophyta</taxon>
        <taxon>Spermatophyta</taxon>
        <taxon>Magnoliopsida</taxon>
        <taxon>Liliopsida</taxon>
        <taxon>Poales</taxon>
        <taxon>Poaceae</taxon>
        <taxon>BOP clade</taxon>
        <taxon>Pooideae</taxon>
        <taxon>Triticodae</taxon>
        <taxon>Triticeae</taxon>
        <taxon>Triticinae</taxon>
        <taxon>Triticum</taxon>
    </lineage>
</organism>
<feature type="domain" description="DUF1618" evidence="1">
    <location>
        <begin position="229"/>
        <end position="367"/>
    </location>
</feature>
<dbReference type="Gramene" id="TraesLAC5B03G02947610.1">
    <property type="protein sequence ID" value="TraesLAC5B03G02947610.1.CDS1"/>
    <property type="gene ID" value="TraesLAC5B03G02947610"/>
</dbReference>
<dbReference type="OMA" id="EPEWAIK"/>
<dbReference type="InterPro" id="IPR011676">
    <property type="entry name" value="DUF1618"/>
</dbReference>
<evidence type="ECO:0000313" key="3">
    <source>
        <dbReference type="Proteomes" id="UP000019116"/>
    </source>
</evidence>